<proteinExistence type="predicted"/>
<comment type="caution">
    <text evidence="1">The sequence shown here is derived from an EMBL/GenBank/DDBJ whole genome shotgun (WGS) entry which is preliminary data.</text>
</comment>
<sequence>SGQELHGPRLGFPATYVVSPNSHLAEGTSLCFSFSFLEPANPQKVDFQQFTPWDM</sequence>
<evidence type="ECO:0000313" key="2">
    <source>
        <dbReference type="Proteomes" id="UP001345963"/>
    </source>
</evidence>
<reference evidence="1 2" key="1">
    <citation type="submission" date="2021-07" db="EMBL/GenBank/DDBJ databases">
        <authorList>
            <person name="Palmer J.M."/>
        </authorList>
    </citation>
    <scope>NUCLEOTIDE SEQUENCE [LARGE SCALE GENOMIC DNA]</scope>
    <source>
        <strain evidence="1 2">AT_MEX2019</strain>
        <tissue evidence="1">Muscle</tissue>
    </source>
</reference>
<protein>
    <submittedName>
        <fullName evidence="1">Uncharacterized protein</fullName>
    </submittedName>
</protein>
<keyword evidence="2" id="KW-1185">Reference proteome</keyword>
<dbReference type="Proteomes" id="UP001345963">
    <property type="component" value="Unassembled WGS sequence"/>
</dbReference>
<gene>
    <name evidence="1" type="ORF">ATANTOWER_021920</name>
</gene>
<dbReference type="EMBL" id="JAHUTI010093246">
    <property type="protein sequence ID" value="MED6262576.1"/>
    <property type="molecule type" value="Genomic_DNA"/>
</dbReference>
<feature type="non-terminal residue" evidence="1">
    <location>
        <position position="1"/>
    </location>
</feature>
<accession>A0ABU7CKE0</accession>
<name>A0ABU7CKE0_9TELE</name>
<evidence type="ECO:0000313" key="1">
    <source>
        <dbReference type="EMBL" id="MED6262576.1"/>
    </source>
</evidence>
<organism evidence="1 2">
    <name type="scientific">Ataeniobius toweri</name>
    <dbReference type="NCBI Taxonomy" id="208326"/>
    <lineage>
        <taxon>Eukaryota</taxon>
        <taxon>Metazoa</taxon>
        <taxon>Chordata</taxon>
        <taxon>Craniata</taxon>
        <taxon>Vertebrata</taxon>
        <taxon>Euteleostomi</taxon>
        <taxon>Actinopterygii</taxon>
        <taxon>Neopterygii</taxon>
        <taxon>Teleostei</taxon>
        <taxon>Neoteleostei</taxon>
        <taxon>Acanthomorphata</taxon>
        <taxon>Ovalentaria</taxon>
        <taxon>Atherinomorphae</taxon>
        <taxon>Cyprinodontiformes</taxon>
        <taxon>Goodeidae</taxon>
        <taxon>Ataeniobius</taxon>
    </lineage>
</organism>